<name>A0A2P2PPK2_RHIMU</name>
<protein>
    <submittedName>
        <fullName evidence="1">Uncharacterized protein</fullName>
    </submittedName>
</protein>
<organism evidence="1">
    <name type="scientific">Rhizophora mucronata</name>
    <name type="common">Asiatic mangrove</name>
    <dbReference type="NCBI Taxonomy" id="61149"/>
    <lineage>
        <taxon>Eukaryota</taxon>
        <taxon>Viridiplantae</taxon>
        <taxon>Streptophyta</taxon>
        <taxon>Embryophyta</taxon>
        <taxon>Tracheophyta</taxon>
        <taxon>Spermatophyta</taxon>
        <taxon>Magnoliopsida</taxon>
        <taxon>eudicotyledons</taxon>
        <taxon>Gunneridae</taxon>
        <taxon>Pentapetalae</taxon>
        <taxon>rosids</taxon>
        <taxon>fabids</taxon>
        <taxon>Malpighiales</taxon>
        <taxon>Rhizophoraceae</taxon>
        <taxon>Rhizophora</taxon>
    </lineage>
</organism>
<proteinExistence type="predicted"/>
<dbReference type="EMBL" id="GGEC01076182">
    <property type="protein sequence ID" value="MBX56666.1"/>
    <property type="molecule type" value="Transcribed_RNA"/>
</dbReference>
<accession>A0A2P2PPK2</accession>
<evidence type="ECO:0000313" key="1">
    <source>
        <dbReference type="EMBL" id="MBX56666.1"/>
    </source>
</evidence>
<reference evidence="1" key="1">
    <citation type="submission" date="2018-02" db="EMBL/GenBank/DDBJ databases">
        <title>Rhizophora mucronata_Transcriptome.</title>
        <authorList>
            <person name="Meera S.P."/>
            <person name="Sreeshan A."/>
            <person name="Augustine A."/>
        </authorList>
    </citation>
    <scope>NUCLEOTIDE SEQUENCE</scope>
    <source>
        <tissue evidence="1">Leaf</tissue>
    </source>
</reference>
<sequence>MTNSLVGMI</sequence>